<evidence type="ECO:0000313" key="9">
    <source>
        <dbReference type="EMBL" id="HHP68137.1"/>
    </source>
</evidence>
<dbReference type="InterPro" id="IPR035906">
    <property type="entry name" value="MetI-like_sf"/>
</dbReference>
<keyword evidence="5 7" id="KW-1133">Transmembrane helix</keyword>
<dbReference type="PROSITE" id="PS50928">
    <property type="entry name" value="ABC_TM1"/>
    <property type="match status" value="1"/>
</dbReference>
<dbReference type="SUPFAM" id="SSF161098">
    <property type="entry name" value="MetI-like"/>
    <property type="match status" value="1"/>
</dbReference>
<keyword evidence="2 7" id="KW-0813">Transport</keyword>
<feature type="transmembrane region" description="Helical" evidence="7">
    <location>
        <begin position="162"/>
        <end position="181"/>
    </location>
</feature>
<feature type="domain" description="ABC transmembrane type-1" evidence="8">
    <location>
        <begin position="99"/>
        <end position="287"/>
    </location>
</feature>
<dbReference type="EMBL" id="DRYK01000062">
    <property type="protein sequence ID" value="HHP68137.1"/>
    <property type="molecule type" value="Genomic_DNA"/>
</dbReference>
<dbReference type="PANTHER" id="PTHR43386">
    <property type="entry name" value="OLIGOPEPTIDE TRANSPORT SYSTEM PERMEASE PROTEIN APPC"/>
    <property type="match status" value="1"/>
</dbReference>
<evidence type="ECO:0000256" key="4">
    <source>
        <dbReference type="ARBA" id="ARBA00022692"/>
    </source>
</evidence>
<evidence type="ECO:0000256" key="1">
    <source>
        <dbReference type="ARBA" id="ARBA00004651"/>
    </source>
</evidence>
<evidence type="ECO:0000256" key="6">
    <source>
        <dbReference type="ARBA" id="ARBA00023136"/>
    </source>
</evidence>
<organism evidence="9">
    <name type="scientific">Thermogladius calderae</name>
    <dbReference type="NCBI Taxonomy" id="1200300"/>
    <lineage>
        <taxon>Archaea</taxon>
        <taxon>Thermoproteota</taxon>
        <taxon>Thermoprotei</taxon>
        <taxon>Desulfurococcales</taxon>
        <taxon>Desulfurococcaceae</taxon>
        <taxon>Thermogladius</taxon>
    </lineage>
</organism>
<evidence type="ECO:0000256" key="7">
    <source>
        <dbReference type="RuleBase" id="RU363032"/>
    </source>
</evidence>
<comment type="subcellular location">
    <subcellularLocation>
        <location evidence="1 7">Cell membrane</location>
        <topology evidence="1 7">Multi-pass membrane protein</topology>
    </subcellularLocation>
</comment>
<keyword evidence="6 7" id="KW-0472">Membrane</keyword>
<accession>A0A7J3XZL9</accession>
<evidence type="ECO:0000259" key="8">
    <source>
        <dbReference type="PROSITE" id="PS50928"/>
    </source>
</evidence>
<feature type="transmembrane region" description="Helical" evidence="7">
    <location>
        <begin position="216"/>
        <end position="241"/>
    </location>
</feature>
<dbReference type="InterPro" id="IPR000515">
    <property type="entry name" value="MetI-like"/>
</dbReference>
<dbReference type="PANTHER" id="PTHR43386:SF1">
    <property type="entry name" value="D,D-DIPEPTIDE TRANSPORT SYSTEM PERMEASE PROTEIN DDPC-RELATED"/>
    <property type="match status" value="1"/>
</dbReference>
<feature type="transmembrane region" description="Helical" evidence="7">
    <location>
        <begin position="38"/>
        <end position="62"/>
    </location>
</feature>
<gene>
    <name evidence="9" type="ORF">ENM60_05065</name>
</gene>
<dbReference type="InterPro" id="IPR050366">
    <property type="entry name" value="BP-dependent_transpt_permease"/>
</dbReference>
<feature type="transmembrane region" description="Helical" evidence="7">
    <location>
        <begin position="101"/>
        <end position="126"/>
    </location>
</feature>
<feature type="transmembrane region" description="Helical" evidence="7">
    <location>
        <begin position="261"/>
        <end position="286"/>
    </location>
</feature>
<sequence>MGFSRGSIRALATGGFTAFSRSLDGFVDLVRFMGRSDLAGLTGLVIVIATGLIAATISLWPLPNPNSMDYPMNQPPSLNHLFGTDRYGRDVLSRVLWGARVSLSVGLAAAFSAALLGTILGVVAGVYGERVDAAISRVIEVFLMMPTFFLALLIAAVTRPNIYNLIFVVAVTSWPTVARVVRGQVLSLKEMQYVEASRALGASDRFIMIKHILPQVVPLTLSYTVLLVSNAMLLEAGLSYLGLGDPNYPSWGRMIYEGQQLIFTAWWVSVFPGAFLTLTVLGWNLLGDSLSRYLNPRRRTL</sequence>
<comment type="caution">
    <text evidence="9">The sequence shown here is derived from an EMBL/GenBank/DDBJ whole genome shotgun (WGS) entry which is preliminary data.</text>
</comment>
<name>A0A7J3XZL9_9CREN</name>
<reference evidence="9" key="1">
    <citation type="journal article" date="2020" name="mSystems">
        <title>Genome- and Community-Level Interaction Insights into Carbon Utilization and Element Cycling Functions of Hydrothermarchaeota in Hydrothermal Sediment.</title>
        <authorList>
            <person name="Zhou Z."/>
            <person name="Liu Y."/>
            <person name="Xu W."/>
            <person name="Pan J."/>
            <person name="Luo Z.H."/>
            <person name="Li M."/>
        </authorList>
    </citation>
    <scope>NUCLEOTIDE SEQUENCE [LARGE SCALE GENOMIC DNA]</scope>
    <source>
        <strain evidence="9">SpSt-110</strain>
    </source>
</reference>
<proteinExistence type="inferred from homology"/>
<keyword evidence="4 7" id="KW-0812">Transmembrane</keyword>
<keyword evidence="3" id="KW-1003">Cell membrane</keyword>
<dbReference type="GO" id="GO:0055085">
    <property type="term" value="P:transmembrane transport"/>
    <property type="evidence" value="ECO:0007669"/>
    <property type="project" value="InterPro"/>
</dbReference>
<dbReference type="Pfam" id="PF00528">
    <property type="entry name" value="BPD_transp_1"/>
    <property type="match status" value="1"/>
</dbReference>
<evidence type="ECO:0000256" key="5">
    <source>
        <dbReference type="ARBA" id="ARBA00022989"/>
    </source>
</evidence>
<dbReference type="Gene3D" id="1.10.3720.10">
    <property type="entry name" value="MetI-like"/>
    <property type="match status" value="1"/>
</dbReference>
<dbReference type="CDD" id="cd06261">
    <property type="entry name" value="TM_PBP2"/>
    <property type="match status" value="1"/>
</dbReference>
<feature type="transmembrane region" description="Helical" evidence="7">
    <location>
        <begin position="138"/>
        <end position="156"/>
    </location>
</feature>
<protein>
    <submittedName>
        <fullName evidence="9">ABC transporter permease</fullName>
    </submittedName>
</protein>
<evidence type="ECO:0000256" key="3">
    <source>
        <dbReference type="ARBA" id="ARBA00022475"/>
    </source>
</evidence>
<dbReference type="GO" id="GO:0005886">
    <property type="term" value="C:plasma membrane"/>
    <property type="evidence" value="ECO:0007669"/>
    <property type="project" value="UniProtKB-SubCell"/>
</dbReference>
<dbReference type="AlphaFoldDB" id="A0A7J3XZL9"/>
<evidence type="ECO:0000256" key="2">
    <source>
        <dbReference type="ARBA" id="ARBA00022448"/>
    </source>
</evidence>
<comment type="similarity">
    <text evidence="7">Belongs to the binding-protein-dependent transport system permease family.</text>
</comment>